<keyword evidence="3" id="KW-1185">Reference proteome</keyword>
<feature type="compositionally biased region" description="Polar residues" evidence="1">
    <location>
        <begin position="161"/>
        <end position="181"/>
    </location>
</feature>
<organism evidence="2 3">
    <name type="scientific">Linnemannia elongata AG-77</name>
    <dbReference type="NCBI Taxonomy" id="1314771"/>
    <lineage>
        <taxon>Eukaryota</taxon>
        <taxon>Fungi</taxon>
        <taxon>Fungi incertae sedis</taxon>
        <taxon>Mucoromycota</taxon>
        <taxon>Mortierellomycotina</taxon>
        <taxon>Mortierellomycetes</taxon>
        <taxon>Mortierellales</taxon>
        <taxon>Mortierellaceae</taxon>
        <taxon>Linnemannia</taxon>
    </lineage>
</organism>
<dbReference type="EMBL" id="KV442012">
    <property type="protein sequence ID" value="OAQ36283.1"/>
    <property type="molecule type" value="Genomic_DNA"/>
</dbReference>
<gene>
    <name evidence="2" type="ORF">K457DRAFT_12781</name>
</gene>
<evidence type="ECO:0000256" key="1">
    <source>
        <dbReference type="SAM" id="MobiDB-lite"/>
    </source>
</evidence>
<proteinExistence type="predicted"/>
<dbReference type="Proteomes" id="UP000078512">
    <property type="component" value="Unassembled WGS sequence"/>
</dbReference>
<reference evidence="2 3" key="1">
    <citation type="submission" date="2016-05" db="EMBL/GenBank/DDBJ databases">
        <title>Genome sequencing reveals origins of a unique bacterial endosymbiosis in the earliest lineages of terrestrial Fungi.</title>
        <authorList>
            <consortium name="DOE Joint Genome Institute"/>
            <person name="Uehling J."/>
            <person name="Gryganskyi A."/>
            <person name="Hameed K."/>
            <person name="Tschaplinski T."/>
            <person name="Misztal P."/>
            <person name="Wu S."/>
            <person name="Desiro A."/>
            <person name="Vande Pol N."/>
            <person name="Du Z.-Y."/>
            <person name="Zienkiewicz A."/>
            <person name="Zienkiewicz K."/>
            <person name="Morin E."/>
            <person name="Tisserant E."/>
            <person name="Splivallo R."/>
            <person name="Hainaut M."/>
            <person name="Henrissat B."/>
            <person name="Ohm R."/>
            <person name="Kuo A."/>
            <person name="Yan J."/>
            <person name="Lipzen A."/>
            <person name="Nolan M."/>
            <person name="Labutti K."/>
            <person name="Barry K."/>
            <person name="Goldstein A."/>
            <person name="Labbe J."/>
            <person name="Schadt C."/>
            <person name="Tuskan G."/>
            <person name="Grigoriev I."/>
            <person name="Martin F."/>
            <person name="Vilgalys R."/>
            <person name="Bonito G."/>
        </authorList>
    </citation>
    <scope>NUCLEOTIDE SEQUENCE [LARGE SCALE GENOMIC DNA]</scope>
    <source>
        <strain evidence="2 3">AG-77</strain>
    </source>
</reference>
<evidence type="ECO:0000313" key="3">
    <source>
        <dbReference type="Proteomes" id="UP000078512"/>
    </source>
</evidence>
<sequence>MAQATNQTFSTPSVKLASGAKRSGQLNIAGSIETFSSLVACQCTRRACNDMGLHNRHRCAFEPGFKTEKIMRENAIVDPQSAKDFFKYYSELCQRANDLKMVMDIAVDQEPHEVKKNEIFHQRDSTSLVSWSKEACAPFDENRERLGDKLPIPIAPVGSDPRTNPCTKPNTWKLTPLTESS</sequence>
<dbReference type="AlphaFoldDB" id="A0A197KGJ4"/>
<accession>A0A197KGJ4</accession>
<feature type="region of interest" description="Disordered" evidence="1">
    <location>
        <begin position="150"/>
        <end position="181"/>
    </location>
</feature>
<name>A0A197KGJ4_9FUNG</name>
<evidence type="ECO:0000313" key="2">
    <source>
        <dbReference type="EMBL" id="OAQ36283.1"/>
    </source>
</evidence>
<protein>
    <submittedName>
        <fullName evidence="2">Uncharacterized protein</fullName>
    </submittedName>
</protein>